<dbReference type="InterPro" id="IPR008183">
    <property type="entry name" value="Aldose_1/G6P_1-epimerase"/>
</dbReference>
<dbReference type="HOGENOM" id="CLU_444087_0_0_1"/>
<dbReference type="InterPro" id="IPR013149">
    <property type="entry name" value="ADH-like_C"/>
</dbReference>
<evidence type="ECO:0000313" key="9">
    <source>
        <dbReference type="EMBL" id="KGQ13691.1"/>
    </source>
</evidence>
<comment type="pathway">
    <text evidence="2">Secondary metabolite biosynthesis.</text>
</comment>
<dbReference type="InterPro" id="IPR020843">
    <property type="entry name" value="ER"/>
</dbReference>
<dbReference type="InterPro" id="IPR011013">
    <property type="entry name" value="Gal_mutarotase_sf_dom"/>
</dbReference>
<evidence type="ECO:0000256" key="4">
    <source>
        <dbReference type="ARBA" id="ARBA00022723"/>
    </source>
</evidence>
<evidence type="ECO:0000259" key="8">
    <source>
        <dbReference type="SMART" id="SM00829"/>
    </source>
</evidence>
<evidence type="ECO:0000256" key="2">
    <source>
        <dbReference type="ARBA" id="ARBA00005179"/>
    </source>
</evidence>
<keyword evidence="5 7" id="KW-0862">Zinc</keyword>
<dbReference type="PROSITE" id="PS00059">
    <property type="entry name" value="ADH_ZINC"/>
    <property type="match status" value="1"/>
</dbReference>
<dbReference type="GO" id="GO:0005975">
    <property type="term" value="P:carbohydrate metabolic process"/>
    <property type="evidence" value="ECO:0007669"/>
    <property type="project" value="InterPro"/>
</dbReference>
<dbReference type="CDD" id="cd08239">
    <property type="entry name" value="THR_DH_like"/>
    <property type="match status" value="1"/>
</dbReference>
<reference evidence="9 10" key="1">
    <citation type="submission" date="2012-10" db="EMBL/GenBank/DDBJ databases">
        <title>Genome sequencing and analysis of entomopathogenic fungi Beauveria bassiana D1-5.</title>
        <authorList>
            <person name="Li Q."/>
            <person name="Wang L."/>
            <person name="Zhang Z."/>
            <person name="Wang Q."/>
            <person name="Ren J."/>
            <person name="Wang M."/>
            <person name="Xu W."/>
            <person name="Wang J."/>
            <person name="Lu Y."/>
            <person name="Du Q."/>
            <person name="Sun Z."/>
        </authorList>
    </citation>
    <scope>NUCLEOTIDE SEQUENCE [LARGE SCALE GENOMIC DNA]</scope>
    <source>
        <strain evidence="9 10">D1-5</strain>
    </source>
</reference>
<proteinExistence type="inferred from homology"/>
<sequence>MLAAYLPGNSTVELREVAVPKPGINQVLLKMKSSGICGSDVHYIYHQHRATAAAPDKPLYQGFINGHEPCGQIVATGEGCRHFKEGDRVLVYHISGCGFCANCRRGFPISCTGKGKAAYGWQRDGGHAEYLLAEEKDLIQLPDALSYEDGAFISCGVGTAYEGILRGEVSGSDNVLVVGLGPVGMMAMMLARGRGAKRIIGVDMLPDRLATAKKLGLMDHGYLATTERLPELVAELTRGGADVALDCSGNAAGRLLALQSTADWGRVVYIGETGKVEFEVSADLMHHQRRIIGSWVTSLYHMEKCAHDLTDWKLYPRSAITHRFSLEQAGEAYALMASGKCGKVNESLKLLVSDQGGAIEGLWWQHAGRKIPVLRPGKQSGVAVESSCFPLVPFGNRPNVEWDSHYLHGDGWLNLWQPVEEAPERLGLEYHHTEGPYRYSVQQIFQLSEGAITVSLTVTNKGKEPLPFGLGWHPYFPLTAQTRVQAQASGYWPEREQWLAGEFQTQLPKVLNFNQPNALPRRWVNNAFSGWNGKAKIEYPQEGAALMLETEPPAPCYFIFVSDPQFDEGYDFDFFCLEPMSHAPDDHHQPGGGLLKTLKQGEALSQSMRISVTTL</sequence>
<comment type="cofactor">
    <cofactor evidence="1 7">
        <name>Zn(2+)</name>
        <dbReference type="ChEBI" id="CHEBI:29105"/>
    </cofactor>
</comment>
<evidence type="ECO:0000256" key="5">
    <source>
        <dbReference type="ARBA" id="ARBA00022833"/>
    </source>
</evidence>
<dbReference type="Gene3D" id="2.70.98.10">
    <property type="match status" value="1"/>
</dbReference>
<dbReference type="GO" id="GO:0008270">
    <property type="term" value="F:zinc ion binding"/>
    <property type="evidence" value="ECO:0007669"/>
    <property type="project" value="InterPro"/>
</dbReference>
<evidence type="ECO:0000256" key="3">
    <source>
        <dbReference type="ARBA" id="ARBA00008072"/>
    </source>
</evidence>
<keyword evidence="4 7" id="KW-0479">Metal-binding</keyword>
<dbReference type="SUPFAM" id="SSF51735">
    <property type="entry name" value="NAD(P)-binding Rossmann-fold domains"/>
    <property type="match status" value="1"/>
</dbReference>
<dbReference type="Gene3D" id="3.40.50.720">
    <property type="entry name" value="NAD(P)-binding Rossmann-like Domain"/>
    <property type="match status" value="1"/>
</dbReference>
<dbReference type="AlphaFoldDB" id="A0A0A2W0N9"/>
<name>A0A0A2W0N9_BEABA</name>
<feature type="domain" description="Enoyl reductase (ER)" evidence="8">
    <location>
        <begin position="8"/>
        <end position="344"/>
    </location>
</feature>
<comment type="similarity">
    <text evidence="3 7">Belongs to the zinc-containing alcohol dehydrogenase family.</text>
</comment>
<dbReference type="InterPro" id="IPR011032">
    <property type="entry name" value="GroES-like_sf"/>
</dbReference>
<evidence type="ECO:0000256" key="1">
    <source>
        <dbReference type="ARBA" id="ARBA00001947"/>
    </source>
</evidence>
<dbReference type="CDD" id="cd09021">
    <property type="entry name" value="Aldose_epim_Ec_YphB"/>
    <property type="match status" value="1"/>
</dbReference>
<protein>
    <submittedName>
        <fullName evidence="9">Putative zinc-type alcohol dehydrogenase-lik e protein YphC</fullName>
    </submittedName>
</protein>
<evidence type="ECO:0000256" key="6">
    <source>
        <dbReference type="ARBA" id="ARBA00023002"/>
    </source>
</evidence>
<dbReference type="GO" id="GO:0030246">
    <property type="term" value="F:carbohydrate binding"/>
    <property type="evidence" value="ECO:0007669"/>
    <property type="project" value="InterPro"/>
</dbReference>
<dbReference type="InterPro" id="IPR036291">
    <property type="entry name" value="NAD(P)-bd_dom_sf"/>
</dbReference>
<gene>
    <name evidence="9" type="ORF">BBAD15_g352</name>
</gene>
<evidence type="ECO:0000256" key="7">
    <source>
        <dbReference type="RuleBase" id="RU361277"/>
    </source>
</evidence>
<dbReference type="SUPFAM" id="SSF50129">
    <property type="entry name" value="GroES-like"/>
    <property type="match status" value="1"/>
</dbReference>
<dbReference type="GO" id="GO:0016491">
    <property type="term" value="F:oxidoreductase activity"/>
    <property type="evidence" value="ECO:0007669"/>
    <property type="project" value="UniProtKB-KW"/>
</dbReference>
<dbReference type="GO" id="GO:0016853">
    <property type="term" value="F:isomerase activity"/>
    <property type="evidence" value="ECO:0007669"/>
    <property type="project" value="InterPro"/>
</dbReference>
<accession>A0A0A2W0N9</accession>
<keyword evidence="6" id="KW-0560">Oxidoreductase</keyword>
<dbReference type="Pfam" id="PF01263">
    <property type="entry name" value="Aldose_epim"/>
    <property type="match status" value="1"/>
</dbReference>
<dbReference type="PANTHER" id="PTHR43350">
    <property type="entry name" value="NAD-DEPENDENT ALCOHOL DEHYDROGENASE"/>
    <property type="match status" value="1"/>
</dbReference>
<dbReference type="Gene3D" id="3.90.180.10">
    <property type="entry name" value="Medium-chain alcohol dehydrogenases, catalytic domain"/>
    <property type="match status" value="1"/>
</dbReference>
<dbReference type="InterPro" id="IPR013154">
    <property type="entry name" value="ADH-like_N"/>
</dbReference>
<organism evidence="9 10">
    <name type="scientific">Beauveria bassiana D1-5</name>
    <dbReference type="NCBI Taxonomy" id="1245745"/>
    <lineage>
        <taxon>Eukaryota</taxon>
        <taxon>Fungi</taxon>
        <taxon>Dikarya</taxon>
        <taxon>Ascomycota</taxon>
        <taxon>Pezizomycotina</taxon>
        <taxon>Sordariomycetes</taxon>
        <taxon>Hypocreomycetidae</taxon>
        <taxon>Hypocreales</taxon>
        <taxon>Cordycipitaceae</taxon>
        <taxon>Beauveria</taxon>
    </lineage>
</organism>
<comment type="caution">
    <text evidence="9">The sequence shown here is derived from an EMBL/GenBank/DDBJ whole genome shotgun (WGS) entry which is preliminary data.</text>
</comment>
<dbReference type="PANTHER" id="PTHR43350:SF19">
    <property type="entry name" value="D-GULOSIDE 3-DEHYDROGENASE"/>
    <property type="match status" value="1"/>
</dbReference>
<dbReference type="Pfam" id="PF08240">
    <property type="entry name" value="ADH_N"/>
    <property type="match status" value="1"/>
</dbReference>
<dbReference type="Proteomes" id="UP000030106">
    <property type="component" value="Unassembled WGS sequence"/>
</dbReference>
<evidence type="ECO:0000313" key="10">
    <source>
        <dbReference type="Proteomes" id="UP000030106"/>
    </source>
</evidence>
<dbReference type="Pfam" id="PF00107">
    <property type="entry name" value="ADH_zinc_N"/>
    <property type="match status" value="1"/>
</dbReference>
<dbReference type="STRING" id="1245745.A0A0A2W0N9"/>
<dbReference type="InterPro" id="IPR014718">
    <property type="entry name" value="GH-type_carb-bd"/>
</dbReference>
<dbReference type="SMART" id="SM00829">
    <property type="entry name" value="PKS_ER"/>
    <property type="match status" value="1"/>
</dbReference>
<dbReference type="SUPFAM" id="SSF74650">
    <property type="entry name" value="Galactose mutarotase-like"/>
    <property type="match status" value="1"/>
</dbReference>
<dbReference type="EMBL" id="ANFO01000025">
    <property type="protein sequence ID" value="KGQ13691.1"/>
    <property type="molecule type" value="Genomic_DNA"/>
</dbReference>
<dbReference type="InterPro" id="IPR002328">
    <property type="entry name" value="ADH_Zn_CS"/>
</dbReference>